<dbReference type="InterPro" id="IPR005471">
    <property type="entry name" value="Tscrpt_reg_IclR_N"/>
</dbReference>
<dbReference type="EMBL" id="BJYU01000116">
    <property type="protein sequence ID" value="GEO17637.1"/>
    <property type="molecule type" value="Genomic_DNA"/>
</dbReference>
<dbReference type="PROSITE" id="PS51078">
    <property type="entry name" value="ICLR_ED"/>
    <property type="match status" value="1"/>
</dbReference>
<dbReference type="Pfam" id="PF09339">
    <property type="entry name" value="HTH_IclR"/>
    <property type="match status" value="1"/>
</dbReference>
<sequence>MDDLTRRPLKNTPHLSAPAARERQRGIDRVIDLLETLLHQRAPTRIGDIAHLINAPRSTTYEIVNRLIEADILESVGAEGHVYFGKTSHLFGRAYADANPFYRRCRETLDQLVAETGATAQLCALKGRKYVVIDQRDGTGLFRITTDIGIEVPIPWTASGRLLLDHMSSEEIENFVPAGDFQLPDGRLLELSSFLSDVTQARADGYFLTKGLADSFTCCLAAPIRNRSGAAVATLCFTIPVNTETDAREVLLTRLVASANELSGTII</sequence>
<dbReference type="Gene3D" id="1.10.10.10">
    <property type="entry name" value="Winged helix-like DNA-binding domain superfamily/Winged helix DNA-binding domain"/>
    <property type="match status" value="1"/>
</dbReference>
<dbReference type="GO" id="GO:0003700">
    <property type="term" value="F:DNA-binding transcription factor activity"/>
    <property type="evidence" value="ECO:0007669"/>
    <property type="project" value="TreeGrafter"/>
</dbReference>
<dbReference type="AlphaFoldDB" id="A0A512C0Q6"/>
<evidence type="ECO:0000313" key="6">
    <source>
        <dbReference type="EMBL" id="GEO17637.1"/>
    </source>
</evidence>
<dbReference type="Gene3D" id="3.30.450.40">
    <property type="match status" value="1"/>
</dbReference>
<feature type="domain" description="IclR-ED" evidence="5">
    <location>
        <begin position="87"/>
        <end position="267"/>
    </location>
</feature>
<reference evidence="6 7" key="1">
    <citation type="submission" date="2019-07" db="EMBL/GenBank/DDBJ databases">
        <title>Whole genome shotgun sequence of Microvirga aerophila NBRC 106136.</title>
        <authorList>
            <person name="Hosoyama A."/>
            <person name="Uohara A."/>
            <person name="Ohji S."/>
            <person name="Ichikawa N."/>
        </authorList>
    </citation>
    <scope>NUCLEOTIDE SEQUENCE [LARGE SCALE GENOMIC DNA]</scope>
    <source>
        <strain evidence="6 7">NBRC 106136</strain>
    </source>
</reference>
<evidence type="ECO:0000256" key="2">
    <source>
        <dbReference type="ARBA" id="ARBA00023125"/>
    </source>
</evidence>
<protein>
    <submittedName>
        <fullName evidence="6">IclR family transcriptional regulator</fullName>
    </submittedName>
</protein>
<proteinExistence type="predicted"/>
<dbReference type="RefSeq" id="WP_114184965.1">
    <property type="nucleotide sequence ID" value="NZ_BJYU01000116.1"/>
</dbReference>
<dbReference type="InterPro" id="IPR014757">
    <property type="entry name" value="Tscrpt_reg_IclR_C"/>
</dbReference>
<organism evidence="6 7">
    <name type="scientific">Microvirga aerophila</name>
    <dbReference type="NCBI Taxonomy" id="670291"/>
    <lineage>
        <taxon>Bacteria</taxon>
        <taxon>Pseudomonadati</taxon>
        <taxon>Pseudomonadota</taxon>
        <taxon>Alphaproteobacteria</taxon>
        <taxon>Hyphomicrobiales</taxon>
        <taxon>Methylobacteriaceae</taxon>
        <taxon>Microvirga</taxon>
    </lineage>
</organism>
<evidence type="ECO:0000259" key="5">
    <source>
        <dbReference type="PROSITE" id="PS51078"/>
    </source>
</evidence>
<dbReference type="PANTHER" id="PTHR30136">
    <property type="entry name" value="HELIX-TURN-HELIX TRANSCRIPTIONAL REGULATOR, ICLR FAMILY"/>
    <property type="match status" value="1"/>
</dbReference>
<dbReference type="OrthoDB" id="9790046at2"/>
<keyword evidence="2" id="KW-0238">DNA-binding</keyword>
<keyword evidence="3" id="KW-0804">Transcription</keyword>
<keyword evidence="1" id="KW-0805">Transcription regulation</keyword>
<dbReference type="Pfam" id="PF01614">
    <property type="entry name" value="IclR_C"/>
    <property type="match status" value="1"/>
</dbReference>
<dbReference type="GO" id="GO:0003677">
    <property type="term" value="F:DNA binding"/>
    <property type="evidence" value="ECO:0007669"/>
    <property type="project" value="UniProtKB-KW"/>
</dbReference>
<feature type="region of interest" description="Disordered" evidence="4">
    <location>
        <begin position="1"/>
        <end position="23"/>
    </location>
</feature>
<comment type="caution">
    <text evidence="6">The sequence shown here is derived from an EMBL/GenBank/DDBJ whole genome shotgun (WGS) entry which is preliminary data.</text>
</comment>
<dbReference type="InterPro" id="IPR036388">
    <property type="entry name" value="WH-like_DNA-bd_sf"/>
</dbReference>
<name>A0A512C0Q6_9HYPH</name>
<evidence type="ECO:0000256" key="4">
    <source>
        <dbReference type="SAM" id="MobiDB-lite"/>
    </source>
</evidence>
<evidence type="ECO:0000313" key="7">
    <source>
        <dbReference type="Proteomes" id="UP000321085"/>
    </source>
</evidence>
<accession>A0A512C0Q6</accession>
<dbReference type="InterPro" id="IPR029016">
    <property type="entry name" value="GAF-like_dom_sf"/>
</dbReference>
<dbReference type="PANTHER" id="PTHR30136:SF35">
    <property type="entry name" value="HTH-TYPE TRANSCRIPTIONAL REGULATOR RV1719"/>
    <property type="match status" value="1"/>
</dbReference>
<dbReference type="InterPro" id="IPR050707">
    <property type="entry name" value="HTH_MetabolicPath_Reg"/>
</dbReference>
<evidence type="ECO:0000256" key="1">
    <source>
        <dbReference type="ARBA" id="ARBA00023015"/>
    </source>
</evidence>
<dbReference type="SUPFAM" id="SSF46785">
    <property type="entry name" value="Winged helix' DNA-binding domain"/>
    <property type="match status" value="1"/>
</dbReference>
<gene>
    <name evidence="6" type="ORF">MAE02_53330</name>
</gene>
<dbReference type="Proteomes" id="UP000321085">
    <property type="component" value="Unassembled WGS sequence"/>
</dbReference>
<keyword evidence="7" id="KW-1185">Reference proteome</keyword>
<dbReference type="SUPFAM" id="SSF55781">
    <property type="entry name" value="GAF domain-like"/>
    <property type="match status" value="1"/>
</dbReference>
<dbReference type="GO" id="GO:0045892">
    <property type="term" value="P:negative regulation of DNA-templated transcription"/>
    <property type="evidence" value="ECO:0007669"/>
    <property type="project" value="TreeGrafter"/>
</dbReference>
<evidence type="ECO:0000256" key="3">
    <source>
        <dbReference type="ARBA" id="ARBA00023163"/>
    </source>
</evidence>
<dbReference type="InterPro" id="IPR036390">
    <property type="entry name" value="WH_DNA-bd_sf"/>
</dbReference>